<feature type="compositionally biased region" description="Low complexity" evidence="1">
    <location>
        <begin position="215"/>
        <end position="226"/>
    </location>
</feature>
<evidence type="ECO:0000313" key="4">
    <source>
        <dbReference type="Proteomes" id="UP000799429"/>
    </source>
</evidence>
<evidence type="ECO:0000313" key="3">
    <source>
        <dbReference type="EMBL" id="KAF2840033.1"/>
    </source>
</evidence>
<feature type="transmembrane region" description="Helical" evidence="2">
    <location>
        <begin position="113"/>
        <end position="136"/>
    </location>
</feature>
<keyword evidence="2" id="KW-0812">Transmembrane</keyword>
<accession>A0A9P4SEA4</accession>
<evidence type="ECO:0000256" key="2">
    <source>
        <dbReference type="SAM" id="Phobius"/>
    </source>
</evidence>
<protein>
    <recommendedName>
        <fullName evidence="5">MARVEL domain-containing protein</fullName>
    </recommendedName>
</protein>
<keyword evidence="4" id="KW-1185">Reference proteome</keyword>
<feature type="transmembrane region" description="Helical" evidence="2">
    <location>
        <begin position="47"/>
        <end position="72"/>
    </location>
</feature>
<dbReference type="OrthoDB" id="5211263at2759"/>
<proteinExistence type="predicted"/>
<evidence type="ECO:0008006" key="5">
    <source>
        <dbReference type="Google" id="ProtNLM"/>
    </source>
</evidence>
<name>A0A9P4SEA4_9PEZI</name>
<dbReference type="EMBL" id="MU006093">
    <property type="protein sequence ID" value="KAF2840033.1"/>
    <property type="molecule type" value="Genomic_DNA"/>
</dbReference>
<feature type="transmembrane region" description="Helical" evidence="2">
    <location>
        <begin position="84"/>
        <end position="107"/>
    </location>
</feature>
<feature type="region of interest" description="Disordered" evidence="1">
    <location>
        <begin position="208"/>
        <end position="239"/>
    </location>
</feature>
<dbReference type="AlphaFoldDB" id="A0A9P4SEA4"/>
<feature type="compositionally biased region" description="Polar residues" evidence="1">
    <location>
        <begin position="170"/>
        <end position="184"/>
    </location>
</feature>
<reference evidence="3" key="1">
    <citation type="journal article" date="2020" name="Stud. Mycol.">
        <title>101 Dothideomycetes genomes: a test case for predicting lifestyles and emergence of pathogens.</title>
        <authorList>
            <person name="Haridas S."/>
            <person name="Albert R."/>
            <person name="Binder M."/>
            <person name="Bloem J."/>
            <person name="Labutti K."/>
            <person name="Salamov A."/>
            <person name="Andreopoulos B."/>
            <person name="Baker S."/>
            <person name="Barry K."/>
            <person name="Bills G."/>
            <person name="Bluhm B."/>
            <person name="Cannon C."/>
            <person name="Castanera R."/>
            <person name="Culley D."/>
            <person name="Daum C."/>
            <person name="Ezra D."/>
            <person name="Gonzalez J."/>
            <person name="Henrissat B."/>
            <person name="Kuo A."/>
            <person name="Liang C."/>
            <person name="Lipzen A."/>
            <person name="Lutzoni F."/>
            <person name="Magnuson J."/>
            <person name="Mondo S."/>
            <person name="Nolan M."/>
            <person name="Ohm R."/>
            <person name="Pangilinan J."/>
            <person name="Park H.-J."/>
            <person name="Ramirez L."/>
            <person name="Alfaro M."/>
            <person name="Sun H."/>
            <person name="Tritt A."/>
            <person name="Yoshinaga Y."/>
            <person name="Zwiers L.-H."/>
            <person name="Turgeon B."/>
            <person name="Goodwin S."/>
            <person name="Spatafora J."/>
            <person name="Crous P."/>
            <person name="Grigoriev I."/>
        </authorList>
    </citation>
    <scope>NUCLEOTIDE SEQUENCE</scope>
    <source>
        <strain evidence="3">CBS 101060</strain>
    </source>
</reference>
<evidence type="ECO:0000256" key="1">
    <source>
        <dbReference type="SAM" id="MobiDB-lite"/>
    </source>
</evidence>
<feature type="transmembrane region" description="Helical" evidence="2">
    <location>
        <begin position="21"/>
        <end position="41"/>
    </location>
</feature>
<organism evidence="3 4">
    <name type="scientific">Patellaria atrata CBS 101060</name>
    <dbReference type="NCBI Taxonomy" id="1346257"/>
    <lineage>
        <taxon>Eukaryota</taxon>
        <taxon>Fungi</taxon>
        <taxon>Dikarya</taxon>
        <taxon>Ascomycota</taxon>
        <taxon>Pezizomycotina</taxon>
        <taxon>Dothideomycetes</taxon>
        <taxon>Dothideomycetes incertae sedis</taxon>
        <taxon>Patellariales</taxon>
        <taxon>Patellariaceae</taxon>
        <taxon>Patellaria</taxon>
    </lineage>
</organism>
<comment type="caution">
    <text evidence="3">The sequence shown here is derived from an EMBL/GenBank/DDBJ whole genome shotgun (WGS) entry which is preliminary data.</text>
</comment>
<dbReference type="Proteomes" id="UP000799429">
    <property type="component" value="Unassembled WGS sequence"/>
</dbReference>
<keyword evidence="2" id="KW-0472">Membrane</keyword>
<feature type="region of interest" description="Disordered" evidence="1">
    <location>
        <begin position="146"/>
        <end position="186"/>
    </location>
</feature>
<gene>
    <name evidence="3" type="ORF">M501DRAFT_1002311</name>
</gene>
<keyword evidence="2" id="KW-1133">Transmembrane helix</keyword>
<sequence length="239" mass="26016">MAYAAGNSPWLKRVLIPFWTIRLIFMVIIVASYIAATAIFAKDGESAGVIAVVVVFLLIFVFVLLLDVYAIILFARHSLSPKKFLIMNVIQSTIWLAVIIIEVVGAARTRNAAGLVSTFVIALTFLALLIYGGVIYSRARKDAKRGNYAPTPNPNAGGLAPQQFGVQPGYQDTTYRPPSSQGQQAIPPVQGAAAGYYNPQQAPQLGYYAPQAMFSQQPPSHQQHPNPFRDPNAVELQAK</sequence>